<protein>
    <submittedName>
        <fullName evidence="1">Uncharacterized protein</fullName>
    </submittedName>
</protein>
<dbReference type="EMBL" id="QRBI01000131">
    <property type="protein sequence ID" value="RMC02934.1"/>
    <property type="molecule type" value="Genomic_DNA"/>
</dbReference>
<accession>A0A3M0JUX8</accession>
<evidence type="ECO:0000313" key="2">
    <source>
        <dbReference type="Proteomes" id="UP000269221"/>
    </source>
</evidence>
<sequence>MLQTLSHRARYVKGEEEGGVIDLGANEEVWRRQDAGMGVITSSYSVSFAFLGEFLSFKEYGGGMVLHPNKVLQEPEFKMDSDVLAESLPVI</sequence>
<dbReference type="AlphaFoldDB" id="A0A3M0JUX8"/>
<name>A0A3M0JUX8_HIRRU</name>
<organism evidence="1 2">
    <name type="scientific">Hirundo rustica rustica</name>
    <dbReference type="NCBI Taxonomy" id="333673"/>
    <lineage>
        <taxon>Eukaryota</taxon>
        <taxon>Metazoa</taxon>
        <taxon>Chordata</taxon>
        <taxon>Craniata</taxon>
        <taxon>Vertebrata</taxon>
        <taxon>Euteleostomi</taxon>
        <taxon>Archelosauria</taxon>
        <taxon>Archosauria</taxon>
        <taxon>Dinosauria</taxon>
        <taxon>Saurischia</taxon>
        <taxon>Theropoda</taxon>
        <taxon>Coelurosauria</taxon>
        <taxon>Aves</taxon>
        <taxon>Neognathae</taxon>
        <taxon>Neoaves</taxon>
        <taxon>Telluraves</taxon>
        <taxon>Australaves</taxon>
        <taxon>Passeriformes</taxon>
        <taxon>Sylvioidea</taxon>
        <taxon>Hirundinidae</taxon>
        <taxon>Hirundo</taxon>
    </lineage>
</organism>
<proteinExistence type="predicted"/>
<comment type="caution">
    <text evidence="1">The sequence shown here is derived from an EMBL/GenBank/DDBJ whole genome shotgun (WGS) entry which is preliminary data.</text>
</comment>
<evidence type="ECO:0000313" key="1">
    <source>
        <dbReference type="EMBL" id="RMC02934.1"/>
    </source>
</evidence>
<dbReference type="Proteomes" id="UP000269221">
    <property type="component" value="Unassembled WGS sequence"/>
</dbReference>
<keyword evidence="2" id="KW-1185">Reference proteome</keyword>
<gene>
    <name evidence="1" type="ORF">DUI87_20127</name>
</gene>
<reference evidence="1 2" key="1">
    <citation type="submission" date="2018-07" db="EMBL/GenBank/DDBJ databases">
        <title>A high quality draft genome assembly of the barn swallow (H. rustica rustica).</title>
        <authorList>
            <person name="Formenti G."/>
            <person name="Chiara M."/>
            <person name="Poveda L."/>
            <person name="Francoijs K.-J."/>
            <person name="Bonisoli-Alquati A."/>
            <person name="Canova L."/>
            <person name="Gianfranceschi L."/>
            <person name="Horner D.S."/>
            <person name="Saino N."/>
        </authorList>
    </citation>
    <scope>NUCLEOTIDE SEQUENCE [LARGE SCALE GENOMIC DNA]</scope>
    <source>
        <strain evidence="1">Chelidonia</strain>
        <tissue evidence="1">Blood</tissue>
    </source>
</reference>